<evidence type="ECO:0000256" key="4">
    <source>
        <dbReference type="ARBA" id="ARBA00011439"/>
    </source>
</evidence>
<keyword evidence="11" id="KW-1185">Reference proteome</keyword>
<evidence type="ECO:0000256" key="7">
    <source>
        <dbReference type="ARBA" id="ARBA00023143"/>
    </source>
</evidence>
<keyword evidence="10" id="KW-0969">Cilium</keyword>
<reference evidence="10 11" key="1">
    <citation type="submission" date="2020-07" db="EMBL/GenBank/DDBJ databases">
        <title>Genomic Encyclopedia of Type Strains, Phase IV (KMG-V): Genome sequencing to study the core and pangenomes of soil and plant-associated prokaryotes.</title>
        <authorList>
            <person name="Whitman W."/>
        </authorList>
    </citation>
    <scope>NUCLEOTIDE SEQUENCE [LARGE SCALE GENOMIC DNA]</scope>
    <source>
        <strain evidence="10 11">SAS40</strain>
    </source>
</reference>
<evidence type="ECO:0000256" key="5">
    <source>
        <dbReference type="ARBA" id="ARBA00022729"/>
    </source>
</evidence>
<comment type="subunit">
    <text evidence="4 9">The basal body constitutes a major portion of the flagellar organelle and consists of four rings (L,P,S, and M) mounted on a central rod.</text>
</comment>
<keyword evidence="10" id="KW-0966">Cell projection</keyword>
<accession>A0A7Y9LN76</accession>
<evidence type="ECO:0000256" key="8">
    <source>
        <dbReference type="ARBA" id="ARBA00023237"/>
    </source>
</evidence>
<dbReference type="GO" id="GO:0009427">
    <property type="term" value="C:bacterial-type flagellum basal body, distal rod, L ring"/>
    <property type="evidence" value="ECO:0007669"/>
    <property type="project" value="InterPro"/>
</dbReference>
<evidence type="ECO:0000313" key="10">
    <source>
        <dbReference type="EMBL" id="NYE85694.1"/>
    </source>
</evidence>
<keyword evidence="6 9" id="KW-0472">Membrane</keyword>
<dbReference type="PRINTS" id="PR01008">
    <property type="entry name" value="FLGLRINGFLGH"/>
</dbReference>
<dbReference type="PANTHER" id="PTHR34933">
    <property type="entry name" value="FLAGELLAR L-RING PROTEIN"/>
    <property type="match status" value="1"/>
</dbReference>
<dbReference type="Proteomes" id="UP000542125">
    <property type="component" value="Unassembled WGS sequence"/>
</dbReference>
<sequence length="238" mass="24795">MTKVVVCRAPLRRILMGVAAMGSLLAALGGCAVPKIDIAGPTTARPVDPIAMSAARRPTGGIYASAPGYRPLFEDVRARDVGDTLVVKLEERINSTQSNNTSTQRTASARASIPSLAKLPGGGLLRGLGIEADSDNKFNAKGATGASNILSGTVAVTVTEVLPNGNLVVAGEKQIGTNRETERVRFSGVVNPTNIVGGNTVSSTQVADARIEYRGQGAIDDAQTVGWLSRFFFSVLPF</sequence>
<evidence type="ECO:0000256" key="1">
    <source>
        <dbReference type="ARBA" id="ARBA00002591"/>
    </source>
</evidence>
<dbReference type="AlphaFoldDB" id="A0A7Y9LN76"/>
<keyword evidence="9" id="KW-0449">Lipoprotein</keyword>
<dbReference type="PROSITE" id="PS51257">
    <property type="entry name" value="PROKAR_LIPOPROTEIN"/>
    <property type="match status" value="1"/>
</dbReference>
<comment type="similarity">
    <text evidence="3 9">Belongs to the FlgH family.</text>
</comment>
<keyword evidence="5 9" id="KW-0732">Signal</keyword>
<organism evidence="10 11">
    <name type="scientific">Pigmentiphaga litoralis</name>
    <dbReference type="NCBI Taxonomy" id="516702"/>
    <lineage>
        <taxon>Bacteria</taxon>
        <taxon>Pseudomonadati</taxon>
        <taxon>Pseudomonadota</taxon>
        <taxon>Betaproteobacteria</taxon>
        <taxon>Burkholderiales</taxon>
        <taxon>Alcaligenaceae</taxon>
        <taxon>Pigmentiphaga</taxon>
    </lineage>
</organism>
<keyword evidence="7 9" id="KW-0975">Bacterial flagellum</keyword>
<gene>
    <name evidence="9" type="primary">flgH</name>
    <name evidence="10" type="ORF">FHW18_005013</name>
</gene>
<dbReference type="PANTHER" id="PTHR34933:SF3">
    <property type="entry name" value="FLAGELLAR L-RING PROTEIN"/>
    <property type="match status" value="1"/>
</dbReference>
<dbReference type="Pfam" id="PF02107">
    <property type="entry name" value="FlgH"/>
    <property type="match status" value="1"/>
</dbReference>
<comment type="function">
    <text evidence="1 9">Assembles around the rod to form the L-ring and probably protects the motor/basal body from shearing forces during rotation.</text>
</comment>
<evidence type="ECO:0000256" key="3">
    <source>
        <dbReference type="ARBA" id="ARBA00006929"/>
    </source>
</evidence>
<dbReference type="HAMAP" id="MF_00415">
    <property type="entry name" value="FlgH"/>
    <property type="match status" value="1"/>
</dbReference>
<comment type="caution">
    <text evidence="10">The sequence shown here is derived from an EMBL/GenBank/DDBJ whole genome shotgun (WGS) entry which is preliminary data.</text>
</comment>
<protein>
    <recommendedName>
        <fullName evidence="9">Flagellar L-ring protein</fullName>
    </recommendedName>
    <alternativeName>
        <fullName evidence="9">Basal body L-ring protein</fullName>
    </alternativeName>
</protein>
<name>A0A7Y9LN76_9BURK</name>
<comment type="subcellular location">
    <subcellularLocation>
        <location evidence="9">Cell outer membrane</location>
        <topology evidence="9">Lipid-anchor</topology>
    </subcellularLocation>
    <subcellularLocation>
        <location evidence="9">Bacterial flagellum basal body</location>
    </subcellularLocation>
    <subcellularLocation>
        <location evidence="2">Membrane</location>
    </subcellularLocation>
</comment>
<evidence type="ECO:0000256" key="6">
    <source>
        <dbReference type="ARBA" id="ARBA00023136"/>
    </source>
</evidence>
<keyword evidence="8 9" id="KW-0998">Cell outer membrane</keyword>
<evidence type="ECO:0000256" key="2">
    <source>
        <dbReference type="ARBA" id="ARBA00004370"/>
    </source>
</evidence>
<keyword evidence="10" id="KW-0282">Flagellum</keyword>
<evidence type="ECO:0000256" key="9">
    <source>
        <dbReference type="HAMAP-Rule" id="MF_00415"/>
    </source>
</evidence>
<dbReference type="InterPro" id="IPR000527">
    <property type="entry name" value="Flag_Lring"/>
</dbReference>
<dbReference type="GO" id="GO:0071973">
    <property type="term" value="P:bacterial-type flagellum-dependent cell motility"/>
    <property type="evidence" value="ECO:0007669"/>
    <property type="project" value="InterPro"/>
</dbReference>
<dbReference type="EMBL" id="JACBYR010000003">
    <property type="protein sequence ID" value="NYE85694.1"/>
    <property type="molecule type" value="Genomic_DNA"/>
</dbReference>
<evidence type="ECO:0000313" key="11">
    <source>
        <dbReference type="Proteomes" id="UP000542125"/>
    </source>
</evidence>
<dbReference type="RefSeq" id="WP_257022698.1">
    <property type="nucleotide sequence ID" value="NZ_JACBYR010000003.1"/>
</dbReference>
<proteinExistence type="inferred from homology"/>
<dbReference type="GO" id="GO:0009279">
    <property type="term" value="C:cell outer membrane"/>
    <property type="evidence" value="ECO:0007669"/>
    <property type="project" value="UniProtKB-SubCell"/>
</dbReference>
<dbReference type="GO" id="GO:0003774">
    <property type="term" value="F:cytoskeletal motor activity"/>
    <property type="evidence" value="ECO:0007669"/>
    <property type="project" value="InterPro"/>
</dbReference>